<dbReference type="InterPro" id="IPR011335">
    <property type="entry name" value="Restrct_endonuc-II-like"/>
</dbReference>
<dbReference type="OrthoDB" id="5518193at2"/>
<dbReference type="InterPro" id="IPR008538">
    <property type="entry name" value="Uma2"/>
</dbReference>
<accession>A0A0K1EBV0</accession>
<dbReference type="Gene3D" id="3.90.1570.10">
    <property type="entry name" value="tt1808, chain A"/>
    <property type="match status" value="1"/>
</dbReference>
<dbReference type="Pfam" id="PF05685">
    <property type="entry name" value="Uma2"/>
    <property type="match status" value="1"/>
</dbReference>
<name>A0A0K1EBV0_CHOCO</name>
<dbReference type="Proteomes" id="UP000067626">
    <property type="component" value="Chromosome"/>
</dbReference>
<dbReference type="InterPro" id="IPR012296">
    <property type="entry name" value="Nuclease_put_TT1808"/>
</dbReference>
<dbReference type="STRING" id="52.CMC5_024740"/>
<dbReference type="AlphaFoldDB" id="A0A0K1EBV0"/>
<dbReference type="RefSeq" id="WP_050430568.1">
    <property type="nucleotide sequence ID" value="NZ_CP012159.1"/>
</dbReference>
<dbReference type="KEGG" id="ccro:CMC5_024740"/>
<organism evidence="2 3">
    <name type="scientific">Chondromyces crocatus</name>
    <dbReference type="NCBI Taxonomy" id="52"/>
    <lineage>
        <taxon>Bacteria</taxon>
        <taxon>Pseudomonadati</taxon>
        <taxon>Myxococcota</taxon>
        <taxon>Polyangia</taxon>
        <taxon>Polyangiales</taxon>
        <taxon>Polyangiaceae</taxon>
        <taxon>Chondromyces</taxon>
    </lineage>
</organism>
<dbReference type="SUPFAM" id="SSF52980">
    <property type="entry name" value="Restriction endonuclease-like"/>
    <property type="match status" value="1"/>
</dbReference>
<reference evidence="2 3" key="1">
    <citation type="submission" date="2015-07" db="EMBL/GenBank/DDBJ databases">
        <title>Genome analysis of myxobacterium Chondromyces crocatus Cm c5 reveals a high potential for natural compound synthesis and the genetic basis for the loss of fruiting body formation.</title>
        <authorList>
            <person name="Zaburannyi N."/>
            <person name="Bunk B."/>
            <person name="Maier J."/>
            <person name="Overmann J."/>
            <person name="Mueller R."/>
        </authorList>
    </citation>
    <scope>NUCLEOTIDE SEQUENCE [LARGE SCALE GENOMIC DNA]</scope>
    <source>
        <strain evidence="2 3">Cm c5</strain>
    </source>
</reference>
<dbReference type="CDD" id="cd06260">
    <property type="entry name" value="DUF820-like"/>
    <property type="match status" value="1"/>
</dbReference>
<evidence type="ECO:0000259" key="1">
    <source>
        <dbReference type="Pfam" id="PF05685"/>
    </source>
</evidence>
<evidence type="ECO:0000313" key="2">
    <source>
        <dbReference type="EMBL" id="AKT38329.1"/>
    </source>
</evidence>
<dbReference type="PANTHER" id="PTHR34107">
    <property type="entry name" value="SLL0198 PROTEIN-RELATED"/>
    <property type="match status" value="1"/>
</dbReference>
<sequence>MGQPAAQRPATYADLEAVPSHLVAELIHGVLHTFPRPAMPHGAAATALSMDLGSPFQRGRGGPGGWWFVLEPELHLGDDVVVPDLAGWRRERMPQMPRAPFVTLPPDWLCEVLSPSTATHDRLRKMPVYARAGVTWLWLLDPLARSLEVFHLLERKRYAQEQTFLEGEVVRASPFDAIELDLTAIWESIAPEEG</sequence>
<protein>
    <recommendedName>
        <fullName evidence="1">Putative restriction endonuclease domain-containing protein</fullName>
    </recommendedName>
</protein>
<dbReference type="PATRIC" id="fig|52.7.peg.2695"/>
<dbReference type="EMBL" id="CP012159">
    <property type="protein sequence ID" value="AKT38329.1"/>
    <property type="molecule type" value="Genomic_DNA"/>
</dbReference>
<dbReference type="PANTHER" id="PTHR34107:SF4">
    <property type="entry name" value="SLL1222 PROTEIN"/>
    <property type="match status" value="1"/>
</dbReference>
<proteinExistence type="predicted"/>
<gene>
    <name evidence="2" type="ORF">CMC5_024740</name>
</gene>
<feature type="domain" description="Putative restriction endonuclease" evidence="1">
    <location>
        <begin position="11"/>
        <end position="180"/>
    </location>
</feature>
<evidence type="ECO:0000313" key="3">
    <source>
        <dbReference type="Proteomes" id="UP000067626"/>
    </source>
</evidence>
<keyword evidence="3" id="KW-1185">Reference proteome</keyword>